<dbReference type="PANTHER" id="PTHR46173">
    <property type="entry name" value="CCA TRNA NUCLEOTIDYLTRANSFERASE 1, MITOCHONDRIAL"/>
    <property type="match status" value="1"/>
</dbReference>
<keyword evidence="6" id="KW-0547">Nucleotide-binding</keyword>
<keyword evidence="3" id="KW-0819">tRNA processing</keyword>
<keyword evidence="4" id="KW-0548">Nucleotidyltransferase</keyword>
<keyword evidence="5" id="KW-0479">Metal-binding</keyword>
<evidence type="ECO:0000256" key="5">
    <source>
        <dbReference type="ARBA" id="ARBA00022723"/>
    </source>
</evidence>
<accession>A0A1G2K8Z0</accession>
<proteinExistence type="inferred from homology"/>
<feature type="coiled-coil region" evidence="9">
    <location>
        <begin position="478"/>
        <end position="516"/>
    </location>
</feature>
<dbReference type="GO" id="GO:0000166">
    <property type="term" value="F:nucleotide binding"/>
    <property type="evidence" value="ECO:0007669"/>
    <property type="project" value="UniProtKB-KW"/>
</dbReference>
<dbReference type="InterPro" id="IPR043519">
    <property type="entry name" value="NT_sf"/>
</dbReference>
<dbReference type="PANTHER" id="PTHR46173:SF1">
    <property type="entry name" value="CCA TRNA NUCLEOTIDYLTRANSFERASE 1, MITOCHONDRIAL"/>
    <property type="match status" value="1"/>
</dbReference>
<comment type="similarity">
    <text evidence="8">Belongs to the tRNA nucleotidyltransferase/poly(A) polymerase family.</text>
</comment>
<dbReference type="GO" id="GO:0000049">
    <property type="term" value="F:tRNA binding"/>
    <property type="evidence" value="ECO:0007669"/>
    <property type="project" value="TreeGrafter"/>
</dbReference>
<dbReference type="Pfam" id="PF01743">
    <property type="entry name" value="PolyA_pol"/>
    <property type="match status" value="1"/>
</dbReference>
<keyword evidence="8" id="KW-0694">RNA-binding</keyword>
<evidence type="ECO:0000259" key="11">
    <source>
        <dbReference type="SMART" id="SM00471"/>
    </source>
</evidence>
<dbReference type="Gene3D" id="3.30.460.10">
    <property type="entry name" value="Beta Polymerase, domain 2"/>
    <property type="match status" value="1"/>
</dbReference>
<dbReference type="SUPFAM" id="SSF81891">
    <property type="entry name" value="Poly A polymerase C-terminal region-like"/>
    <property type="match status" value="1"/>
</dbReference>
<dbReference type="AlphaFoldDB" id="A0A1G2K8Z0"/>
<dbReference type="GO" id="GO:0046872">
    <property type="term" value="F:metal ion binding"/>
    <property type="evidence" value="ECO:0007669"/>
    <property type="project" value="UniProtKB-KW"/>
</dbReference>
<comment type="cofactor">
    <cofactor evidence="1">
        <name>Mg(2+)</name>
        <dbReference type="ChEBI" id="CHEBI:18420"/>
    </cofactor>
</comment>
<dbReference type="InterPro" id="IPR002646">
    <property type="entry name" value="PolA_pol_head_dom"/>
</dbReference>
<feature type="region of interest" description="Disordered" evidence="10">
    <location>
        <begin position="352"/>
        <end position="372"/>
    </location>
</feature>
<feature type="domain" description="HD/PDEase" evidence="11">
    <location>
        <begin position="252"/>
        <end position="413"/>
    </location>
</feature>
<dbReference type="SUPFAM" id="SSF81301">
    <property type="entry name" value="Nucleotidyltransferase"/>
    <property type="match status" value="1"/>
</dbReference>
<evidence type="ECO:0000313" key="12">
    <source>
        <dbReference type="EMBL" id="OGZ94878.1"/>
    </source>
</evidence>
<dbReference type="CDD" id="cd05398">
    <property type="entry name" value="NT_ClassII-CCAase"/>
    <property type="match status" value="1"/>
</dbReference>
<evidence type="ECO:0000256" key="9">
    <source>
        <dbReference type="SAM" id="Coils"/>
    </source>
</evidence>
<dbReference type="GO" id="GO:0008033">
    <property type="term" value="P:tRNA processing"/>
    <property type="evidence" value="ECO:0007669"/>
    <property type="project" value="UniProtKB-KW"/>
</dbReference>
<evidence type="ECO:0000256" key="1">
    <source>
        <dbReference type="ARBA" id="ARBA00001946"/>
    </source>
</evidence>
<evidence type="ECO:0000256" key="6">
    <source>
        <dbReference type="ARBA" id="ARBA00022741"/>
    </source>
</evidence>
<dbReference type="EMBL" id="MHQC01000023">
    <property type="protein sequence ID" value="OGZ94878.1"/>
    <property type="molecule type" value="Genomic_DNA"/>
</dbReference>
<name>A0A1G2K8Z0_9BACT</name>
<dbReference type="Gene3D" id="1.10.3090.10">
    <property type="entry name" value="cca-adding enzyme, domain 2"/>
    <property type="match status" value="1"/>
</dbReference>
<sequence length="521" mass="60013">MKRTDEKIKTEIPASVRNIIEKLGEAGFEGYAVGGCVRDLLLGRTPDDWDIATNAKPEEIQKIFPENFYANQFLTVTVKTGSAEQSLEEVEVTTFRAEGSYTDKRHPDEIRFAATLEEDLSRRDFTINAIALSVNGDTVDPFGGKKDLEKKTIRTVGEPEKRFEEDALRMLRAVRFAARLGFEIEKETLEAIKKNAPWLQAISKERIRDEFTKIISLPNAKEGIELLRETLLLKFILPELLDGYGITQNKHHIYTVWDHNLKALEYAVSQNWSPTVRIAALFHDIAKPHTKQGEGPNSTFYGHDVVGGRMGYEILTRLRFPRDVCEKVSKLVRWHLFNYKLRKDVEEEIRKELNEKPDPRDPEDADMSEGYTTDSSIRRLIRNIGAENIEDLVKVRICDRIGSGVPKAVPYRLRHFQYRVEKIIREHEAVSVGMLKVNGEDIKKLLGVPAGPKIGHMLQALLEEVLDEPKKNVRELLLKRIEELNKMSETELIELRKKAEERVELIEESRDKEIKKKYWVK</sequence>
<keyword evidence="7" id="KW-0460">Magnesium</keyword>
<feature type="compositionally biased region" description="Basic and acidic residues" evidence="10">
    <location>
        <begin position="352"/>
        <end position="362"/>
    </location>
</feature>
<dbReference type="GO" id="GO:0016779">
    <property type="term" value="F:nucleotidyltransferase activity"/>
    <property type="evidence" value="ECO:0007669"/>
    <property type="project" value="UniProtKB-KW"/>
</dbReference>
<comment type="caution">
    <text evidence="12">The sequence shown here is derived from an EMBL/GenBank/DDBJ whole genome shotgun (WGS) entry which is preliminary data.</text>
</comment>
<dbReference type="NCBIfam" id="TIGR00277">
    <property type="entry name" value="HDIG"/>
    <property type="match status" value="1"/>
</dbReference>
<evidence type="ECO:0000256" key="3">
    <source>
        <dbReference type="ARBA" id="ARBA00022694"/>
    </source>
</evidence>
<dbReference type="SMART" id="SM00471">
    <property type="entry name" value="HDc"/>
    <property type="match status" value="1"/>
</dbReference>
<dbReference type="Pfam" id="PF01966">
    <property type="entry name" value="HD"/>
    <property type="match status" value="1"/>
</dbReference>
<keyword evidence="2 8" id="KW-0808">Transferase</keyword>
<dbReference type="Pfam" id="PF12627">
    <property type="entry name" value="PolyA_pol_RNAbd"/>
    <property type="match status" value="1"/>
</dbReference>
<gene>
    <name evidence="12" type="ORF">A2633_02280</name>
</gene>
<evidence type="ECO:0000256" key="7">
    <source>
        <dbReference type="ARBA" id="ARBA00022842"/>
    </source>
</evidence>
<protein>
    <recommendedName>
        <fullName evidence="11">HD/PDEase domain-containing protein</fullName>
    </recommendedName>
</protein>
<dbReference type="InterPro" id="IPR006675">
    <property type="entry name" value="HDIG_dom"/>
</dbReference>
<keyword evidence="9" id="KW-0175">Coiled coil</keyword>
<dbReference type="InterPro" id="IPR032828">
    <property type="entry name" value="PolyA_RNA-bd"/>
</dbReference>
<evidence type="ECO:0000256" key="10">
    <source>
        <dbReference type="SAM" id="MobiDB-lite"/>
    </source>
</evidence>
<dbReference type="Gene3D" id="1.10.246.80">
    <property type="match status" value="1"/>
</dbReference>
<evidence type="ECO:0000256" key="2">
    <source>
        <dbReference type="ARBA" id="ARBA00022679"/>
    </source>
</evidence>
<dbReference type="Proteomes" id="UP000177152">
    <property type="component" value="Unassembled WGS sequence"/>
</dbReference>
<organism evidence="12 13">
    <name type="scientific">Candidatus Sungbacteria bacterium RIFCSPHIGHO2_01_FULL_47_32</name>
    <dbReference type="NCBI Taxonomy" id="1802264"/>
    <lineage>
        <taxon>Bacteria</taxon>
        <taxon>Candidatus Sungiibacteriota</taxon>
    </lineage>
</organism>
<evidence type="ECO:0000256" key="4">
    <source>
        <dbReference type="ARBA" id="ARBA00022695"/>
    </source>
</evidence>
<evidence type="ECO:0000256" key="8">
    <source>
        <dbReference type="RuleBase" id="RU003953"/>
    </source>
</evidence>
<dbReference type="InterPro" id="IPR050264">
    <property type="entry name" value="Bact_CCA-adding_enz_type3_sf"/>
</dbReference>
<dbReference type="InterPro" id="IPR003607">
    <property type="entry name" value="HD/PDEase_dom"/>
</dbReference>
<evidence type="ECO:0000313" key="13">
    <source>
        <dbReference type="Proteomes" id="UP000177152"/>
    </source>
</evidence>
<reference evidence="12 13" key="1">
    <citation type="journal article" date="2016" name="Nat. Commun.">
        <title>Thousands of microbial genomes shed light on interconnected biogeochemical processes in an aquifer system.</title>
        <authorList>
            <person name="Anantharaman K."/>
            <person name="Brown C.T."/>
            <person name="Hug L.A."/>
            <person name="Sharon I."/>
            <person name="Castelle C.J."/>
            <person name="Probst A.J."/>
            <person name="Thomas B.C."/>
            <person name="Singh A."/>
            <person name="Wilkins M.J."/>
            <person name="Karaoz U."/>
            <person name="Brodie E.L."/>
            <person name="Williams K.H."/>
            <person name="Hubbard S.S."/>
            <person name="Banfield J.F."/>
        </authorList>
    </citation>
    <scope>NUCLEOTIDE SEQUENCE [LARGE SCALE GENOMIC DNA]</scope>
</reference>
<dbReference type="InterPro" id="IPR006674">
    <property type="entry name" value="HD_domain"/>
</dbReference>